<reference evidence="8" key="1">
    <citation type="submission" date="2018-12" db="EMBL/GenBank/DDBJ databases">
        <authorList>
            <person name="Yazar S."/>
        </authorList>
    </citation>
    <scope>NUCLEOTIDE SEQUENCE [LARGE SCALE GENOMIC DNA]</scope>
</reference>
<dbReference type="GO" id="GO:0005576">
    <property type="term" value="C:extracellular region"/>
    <property type="evidence" value="ECO:0007669"/>
    <property type="project" value="UniProtKB-SubCell"/>
</dbReference>
<dbReference type="STRING" id="29139.ENSVURP00010032049"/>
<dbReference type="OMA" id="GCTKEYS"/>
<dbReference type="PROSITE" id="PS00282">
    <property type="entry name" value="KAZAL_1"/>
    <property type="match status" value="1"/>
</dbReference>
<evidence type="ECO:0000259" key="6">
    <source>
        <dbReference type="PROSITE" id="PS51465"/>
    </source>
</evidence>
<organism evidence="7 8">
    <name type="scientific">Vombatus ursinus</name>
    <name type="common">Common wombat</name>
    <dbReference type="NCBI Taxonomy" id="29139"/>
    <lineage>
        <taxon>Eukaryota</taxon>
        <taxon>Metazoa</taxon>
        <taxon>Chordata</taxon>
        <taxon>Craniata</taxon>
        <taxon>Vertebrata</taxon>
        <taxon>Euteleostomi</taxon>
        <taxon>Mammalia</taxon>
        <taxon>Metatheria</taxon>
        <taxon>Diprotodontia</taxon>
        <taxon>Vombatidae</taxon>
        <taxon>Vombatus</taxon>
    </lineage>
</organism>
<evidence type="ECO:0000256" key="4">
    <source>
        <dbReference type="ARBA" id="ARBA00022900"/>
    </source>
</evidence>
<dbReference type="GeneTree" id="ENSGT00980000199878"/>
<evidence type="ECO:0000313" key="8">
    <source>
        <dbReference type="Proteomes" id="UP000314987"/>
    </source>
</evidence>
<keyword evidence="2" id="KW-0964">Secreted</keyword>
<evidence type="ECO:0000256" key="5">
    <source>
        <dbReference type="ARBA" id="ARBA00023157"/>
    </source>
</evidence>
<sequence length="53" mass="5851">CHLAPVCYSKPGCTKEYSPVCGTDGMTYSNECMLCQENKVAPRPTDQWKKPGP</sequence>
<feature type="domain" description="Kazal-like" evidence="6">
    <location>
        <begin position="2"/>
        <end position="53"/>
    </location>
</feature>
<dbReference type="InterPro" id="IPR001239">
    <property type="entry name" value="Prot_inh_Kazal-m"/>
</dbReference>
<dbReference type="PANTHER" id="PTHR21312">
    <property type="entry name" value="SERINE PROTEASE INHIBITOR"/>
    <property type="match status" value="1"/>
</dbReference>
<reference evidence="7" key="2">
    <citation type="submission" date="2025-08" db="UniProtKB">
        <authorList>
            <consortium name="Ensembl"/>
        </authorList>
    </citation>
    <scope>IDENTIFICATION</scope>
</reference>
<name>A0A4X2M2N7_VOMUR</name>
<proteinExistence type="predicted"/>
<evidence type="ECO:0000313" key="7">
    <source>
        <dbReference type="Ensembl" id="ENSVURP00010032049.1"/>
    </source>
</evidence>
<dbReference type="SMART" id="SM00280">
    <property type="entry name" value="KAZAL"/>
    <property type="match status" value="1"/>
</dbReference>
<dbReference type="Pfam" id="PF00050">
    <property type="entry name" value="Kazal_1"/>
    <property type="match status" value="1"/>
</dbReference>
<dbReference type="Gene3D" id="3.30.60.30">
    <property type="match status" value="1"/>
</dbReference>
<protein>
    <recommendedName>
        <fullName evidence="6">Kazal-like domain-containing protein</fullName>
    </recommendedName>
</protein>
<dbReference type="Proteomes" id="UP000314987">
    <property type="component" value="Unassembled WGS sequence"/>
</dbReference>
<dbReference type="GO" id="GO:0004867">
    <property type="term" value="F:serine-type endopeptidase inhibitor activity"/>
    <property type="evidence" value="ECO:0007669"/>
    <property type="project" value="UniProtKB-KW"/>
</dbReference>
<dbReference type="PROSITE" id="PS51465">
    <property type="entry name" value="KAZAL_2"/>
    <property type="match status" value="1"/>
</dbReference>
<comment type="subcellular location">
    <subcellularLocation>
        <location evidence="1">Secreted</location>
    </subcellularLocation>
</comment>
<dbReference type="Ensembl" id="ENSVURT00010036489.1">
    <property type="protein sequence ID" value="ENSVURP00010032049.1"/>
    <property type="gene ID" value="ENSVURG00010024462.1"/>
</dbReference>
<keyword evidence="5" id="KW-1015">Disulfide bond</keyword>
<keyword evidence="8" id="KW-1185">Reference proteome</keyword>
<evidence type="ECO:0000256" key="2">
    <source>
        <dbReference type="ARBA" id="ARBA00022525"/>
    </source>
</evidence>
<dbReference type="InterPro" id="IPR002350">
    <property type="entry name" value="Kazal_dom"/>
</dbReference>
<evidence type="ECO:0000256" key="3">
    <source>
        <dbReference type="ARBA" id="ARBA00022690"/>
    </source>
</evidence>
<evidence type="ECO:0000256" key="1">
    <source>
        <dbReference type="ARBA" id="ARBA00004613"/>
    </source>
</evidence>
<dbReference type="InterPro" id="IPR036058">
    <property type="entry name" value="Kazal_dom_sf"/>
</dbReference>
<dbReference type="AlphaFoldDB" id="A0A4X2M2N7"/>
<dbReference type="PANTHER" id="PTHR21312:SF28">
    <property type="entry name" value="OVOINHIBITOR-RELATED"/>
    <property type="match status" value="1"/>
</dbReference>
<keyword evidence="4" id="KW-0722">Serine protease inhibitor</keyword>
<reference evidence="7" key="3">
    <citation type="submission" date="2025-09" db="UniProtKB">
        <authorList>
            <consortium name="Ensembl"/>
        </authorList>
    </citation>
    <scope>IDENTIFICATION</scope>
</reference>
<keyword evidence="3" id="KW-0646">Protease inhibitor</keyword>
<dbReference type="PRINTS" id="PR00290">
    <property type="entry name" value="KAZALINHBTR"/>
</dbReference>
<accession>A0A4X2M2N7</accession>
<dbReference type="SUPFAM" id="SSF100895">
    <property type="entry name" value="Kazal-type serine protease inhibitors"/>
    <property type="match status" value="1"/>
</dbReference>